<dbReference type="SUPFAM" id="SSF50249">
    <property type="entry name" value="Nucleic acid-binding proteins"/>
    <property type="match status" value="1"/>
</dbReference>
<sequence>MKILLVSDVETKTKVEGELRIIACLSGKIRNNKIRITMGDKVKVNINPRNLQKASKDNGWISGTGTVVFREK</sequence>
<dbReference type="InterPro" id="IPR006196">
    <property type="entry name" value="RNA-binding_domain_S1_IF1"/>
</dbReference>
<dbReference type="EMBL" id="CP043315">
    <property type="protein sequence ID" value="QEK38302.1"/>
    <property type="molecule type" value="Genomic_DNA"/>
</dbReference>
<dbReference type="Proteomes" id="UP000325155">
    <property type="component" value="Chromosome"/>
</dbReference>
<keyword evidence="1" id="KW-0648">Protein biosynthesis</keyword>
<dbReference type="Pfam" id="PF01176">
    <property type="entry name" value="eIF-1a"/>
    <property type="match status" value="1"/>
</dbReference>
<gene>
    <name evidence="3" type="ORF">FZC35_01485</name>
</gene>
<dbReference type="KEGG" id="cip:FZC35_01485"/>
<evidence type="ECO:0000259" key="2">
    <source>
        <dbReference type="PROSITE" id="PS50832"/>
    </source>
</evidence>
<feature type="domain" description="S1-like" evidence="2">
    <location>
        <begin position="1"/>
        <end position="72"/>
    </location>
</feature>
<protein>
    <recommendedName>
        <fullName evidence="2">S1-like domain-containing protein</fullName>
    </recommendedName>
</protein>
<evidence type="ECO:0000313" key="3">
    <source>
        <dbReference type="EMBL" id="QEK38302.1"/>
    </source>
</evidence>
<reference evidence="3 4" key="1">
    <citation type="submission" date="2019-08" db="EMBL/GenBank/DDBJ databases">
        <title>Highly reduced genomes of protist endosymbionts show evolutionary convergence.</title>
        <authorList>
            <person name="George E."/>
            <person name="Husnik F."/>
            <person name="Tashyreva D."/>
            <person name="Prokopchuk G."/>
            <person name="Horak A."/>
            <person name="Kwong W.K."/>
            <person name="Lukes J."/>
            <person name="Keeling P.J."/>
        </authorList>
    </citation>
    <scope>NUCLEOTIDE SEQUENCE [LARGE SCALE GENOMIC DNA]</scope>
    <source>
        <strain evidence="3">1605</strain>
    </source>
</reference>
<proteinExistence type="predicted"/>
<dbReference type="AlphaFoldDB" id="A0A5C0UG97"/>
<dbReference type="GO" id="GO:0003743">
    <property type="term" value="F:translation initiation factor activity"/>
    <property type="evidence" value="ECO:0007669"/>
    <property type="project" value="UniProtKB-UniRule"/>
</dbReference>
<dbReference type="PROSITE" id="PS50832">
    <property type="entry name" value="S1_IF1_TYPE"/>
    <property type="match status" value="1"/>
</dbReference>
<evidence type="ECO:0000313" key="4">
    <source>
        <dbReference type="Proteomes" id="UP000325155"/>
    </source>
</evidence>
<keyword evidence="4" id="KW-1185">Reference proteome</keyword>
<keyword evidence="1" id="KW-0396">Initiation factor</keyword>
<name>A0A5C0UG97_9PROT</name>
<dbReference type="GO" id="GO:0003723">
    <property type="term" value="F:RNA binding"/>
    <property type="evidence" value="ECO:0007669"/>
    <property type="project" value="InterPro"/>
</dbReference>
<organism evidence="3 4">
    <name type="scientific">Candidatus Cytomitobacter indipagum</name>
    <dbReference type="NCBI Taxonomy" id="2601575"/>
    <lineage>
        <taxon>Bacteria</taxon>
        <taxon>Pseudomonadati</taxon>
        <taxon>Pseudomonadota</taxon>
        <taxon>Alphaproteobacteria</taxon>
        <taxon>Holosporales</taxon>
        <taxon>Holosporaceae</taxon>
        <taxon>Candidatus Cytomitobacter</taxon>
    </lineage>
</organism>
<dbReference type="OrthoDB" id="9803250at2"/>
<dbReference type="Gene3D" id="2.40.50.140">
    <property type="entry name" value="Nucleic acid-binding proteins"/>
    <property type="match status" value="1"/>
</dbReference>
<evidence type="ECO:0000256" key="1">
    <source>
        <dbReference type="PROSITE-ProRule" id="PRU00181"/>
    </source>
</evidence>
<accession>A0A5C0UG97</accession>
<dbReference type="InterPro" id="IPR012340">
    <property type="entry name" value="NA-bd_OB-fold"/>
</dbReference>